<dbReference type="GeneID" id="19240328"/>
<proteinExistence type="predicted"/>
<reference evidence="3" key="1">
    <citation type="journal article" date="2014" name="BMC Genomics">
        <title>Genome characteristics reveal the impact of lichenization on lichen-forming fungus Endocarpon pusillum Hedwig (Verrucariales, Ascomycota).</title>
        <authorList>
            <person name="Wang Y.-Y."/>
            <person name="Liu B."/>
            <person name="Zhang X.-Y."/>
            <person name="Zhou Q.-M."/>
            <person name="Zhang T."/>
            <person name="Li H."/>
            <person name="Yu Y.-F."/>
            <person name="Zhang X.-L."/>
            <person name="Hao X.-Y."/>
            <person name="Wang M."/>
            <person name="Wang L."/>
            <person name="Wei J.-C."/>
        </authorList>
    </citation>
    <scope>NUCLEOTIDE SEQUENCE [LARGE SCALE GENOMIC DNA]</scope>
    <source>
        <strain evidence="3">Z07020 / HMAS-L-300199</strain>
    </source>
</reference>
<dbReference type="RefSeq" id="XP_007800422.1">
    <property type="nucleotide sequence ID" value="XM_007802231.1"/>
</dbReference>
<name>U1G902_ENDPU</name>
<keyword evidence="3" id="KW-1185">Reference proteome</keyword>
<dbReference type="AlphaFoldDB" id="U1G902"/>
<protein>
    <submittedName>
        <fullName evidence="2">Uncharacterized protein</fullName>
    </submittedName>
</protein>
<dbReference type="EMBL" id="KE720913">
    <property type="protein sequence ID" value="ERF73952.1"/>
    <property type="molecule type" value="Genomic_DNA"/>
</dbReference>
<dbReference type="Proteomes" id="UP000019373">
    <property type="component" value="Unassembled WGS sequence"/>
</dbReference>
<dbReference type="HOGENOM" id="CLU_994081_0_0_1"/>
<gene>
    <name evidence="2" type="ORF">EPUS_05375</name>
</gene>
<organism evidence="2 3">
    <name type="scientific">Endocarpon pusillum (strain Z07020 / HMAS-L-300199)</name>
    <name type="common">Lichen-forming fungus</name>
    <dbReference type="NCBI Taxonomy" id="1263415"/>
    <lineage>
        <taxon>Eukaryota</taxon>
        <taxon>Fungi</taxon>
        <taxon>Dikarya</taxon>
        <taxon>Ascomycota</taxon>
        <taxon>Pezizomycotina</taxon>
        <taxon>Eurotiomycetes</taxon>
        <taxon>Chaetothyriomycetidae</taxon>
        <taxon>Verrucariales</taxon>
        <taxon>Verrucariaceae</taxon>
        <taxon>Endocarpon</taxon>
    </lineage>
</organism>
<evidence type="ECO:0000313" key="3">
    <source>
        <dbReference type="Proteomes" id="UP000019373"/>
    </source>
</evidence>
<evidence type="ECO:0000256" key="1">
    <source>
        <dbReference type="SAM" id="MobiDB-lite"/>
    </source>
</evidence>
<evidence type="ECO:0000313" key="2">
    <source>
        <dbReference type="EMBL" id="ERF73952.1"/>
    </source>
</evidence>
<sequence>MDAVKQVLTARVSRLSALKAANIGTPRFIAQLESTIKIYGEIMKVEPANIRETTQHIQALMDALDDYWAKMFPSFDSAAVLYTRMSMQRQFVTSKLLEDYLDIPYVVSPHLVWLARSQGDPTDREQAAQFLGIKLDDTEKFYHGNVTSTLHEMLLDPDHVAVKLRAAAARNGQPASDIQPLIDRCEWASLASALVKDRILVDKLIAKSDLYDTRKRLHRSIDRVQEKYFDTLISPERFVISSRAGALSAKVAKQASIPPSMEAPPPYSDLAETETTNQKE</sequence>
<feature type="region of interest" description="Disordered" evidence="1">
    <location>
        <begin position="253"/>
        <end position="280"/>
    </location>
</feature>
<accession>U1G902</accession>
<dbReference type="OrthoDB" id="5241927at2759"/>